<dbReference type="Gene3D" id="1.10.3720.10">
    <property type="entry name" value="MetI-like"/>
    <property type="match status" value="2"/>
</dbReference>
<evidence type="ECO:0000256" key="1">
    <source>
        <dbReference type="ARBA" id="ARBA00004429"/>
    </source>
</evidence>
<feature type="transmembrane region" description="Helical" evidence="8">
    <location>
        <begin position="419"/>
        <end position="445"/>
    </location>
</feature>
<keyword evidence="7 8" id="KW-0472">Membrane</keyword>
<evidence type="ECO:0000256" key="6">
    <source>
        <dbReference type="ARBA" id="ARBA00022989"/>
    </source>
</evidence>
<evidence type="ECO:0000259" key="10">
    <source>
        <dbReference type="PROSITE" id="PS50928"/>
    </source>
</evidence>
<keyword evidence="5 8" id="KW-0812">Transmembrane</keyword>
<dbReference type="GO" id="GO:0055085">
    <property type="term" value="P:transmembrane transport"/>
    <property type="evidence" value="ECO:0007669"/>
    <property type="project" value="InterPro"/>
</dbReference>
<dbReference type="SUPFAM" id="SSF161098">
    <property type="entry name" value="MetI-like"/>
    <property type="match status" value="2"/>
</dbReference>
<comment type="subcellular location">
    <subcellularLocation>
        <location evidence="1">Cell inner membrane</location>
        <topology evidence="1">Multi-pass membrane protein</topology>
    </subcellularLocation>
    <subcellularLocation>
        <location evidence="8">Cell membrane</location>
        <topology evidence="8">Multi-pass membrane protein</topology>
    </subcellularLocation>
</comment>
<comment type="similarity">
    <text evidence="8">Belongs to the binding-protein-dependent transport system permease family.</text>
</comment>
<dbReference type="InterPro" id="IPR000515">
    <property type="entry name" value="MetI-like"/>
</dbReference>
<feature type="transmembrane region" description="Helical" evidence="8">
    <location>
        <begin position="585"/>
        <end position="606"/>
    </location>
</feature>
<name>A0AA91PGY0_9MYCO</name>
<dbReference type="PROSITE" id="PS50928">
    <property type="entry name" value="ABC_TM1"/>
    <property type="match status" value="2"/>
</dbReference>
<evidence type="ECO:0000313" key="12">
    <source>
        <dbReference type="Proteomes" id="UP000193577"/>
    </source>
</evidence>
<keyword evidence="3" id="KW-1003">Cell membrane</keyword>
<feature type="compositionally biased region" description="Basic residues" evidence="9">
    <location>
        <begin position="92"/>
        <end position="103"/>
    </location>
</feature>
<feature type="transmembrane region" description="Helical" evidence="8">
    <location>
        <begin position="333"/>
        <end position="352"/>
    </location>
</feature>
<feature type="transmembrane region" description="Helical" evidence="8">
    <location>
        <begin position="273"/>
        <end position="294"/>
    </location>
</feature>
<dbReference type="Proteomes" id="UP000193577">
    <property type="component" value="Unassembled WGS sequence"/>
</dbReference>
<keyword evidence="12" id="KW-1185">Reference proteome</keyword>
<accession>A0AA91PGY0</accession>
<feature type="domain" description="ABC transmembrane type-1" evidence="10">
    <location>
        <begin position="470"/>
        <end position="663"/>
    </location>
</feature>
<dbReference type="InterPro" id="IPR035906">
    <property type="entry name" value="MetI-like_sf"/>
</dbReference>
<dbReference type="GO" id="GO:0005886">
    <property type="term" value="C:plasma membrane"/>
    <property type="evidence" value="ECO:0007669"/>
    <property type="project" value="UniProtKB-SubCell"/>
</dbReference>
<evidence type="ECO:0000256" key="8">
    <source>
        <dbReference type="RuleBase" id="RU363032"/>
    </source>
</evidence>
<reference evidence="11 12" key="1">
    <citation type="submission" date="2017-04" db="EMBL/GenBank/DDBJ databases">
        <title>The new phylogeny of genus Mycobacterium.</title>
        <authorList>
            <person name="Tortoli E."/>
            <person name="Trovato A."/>
            <person name="Cirillo D.M."/>
        </authorList>
    </citation>
    <scope>NUCLEOTIDE SEQUENCE [LARGE SCALE GENOMIC DNA]</scope>
    <source>
        <strain evidence="11 12">KCTC 19819</strain>
    </source>
</reference>
<feature type="transmembrane region" description="Helical" evidence="8">
    <location>
        <begin position="243"/>
        <end position="261"/>
    </location>
</feature>
<feature type="domain" description="ABC transmembrane type-1" evidence="10">
    <location>
        <begin position="205"/>
        <end position="395"/>
    </location>
</feature>
<gene>
    <name evidence="11" type="ORF">B8W67_04615</name>
</gene>
<dbReference type="CDD" id="cd06261">
    <property type="entry name" value="TM_PBP2"/>
    <property type="match status" value="2"/>
</dbReference>
<dbReference type="PANTHER" id="PTHR43357">
    <property type="entry name" value="INNER MEMBRANE ABC TRANSPORTER PERMEASE PROTEIN YDCV"/>
    <property type="match status" value="1"/>
</dbReference>
<feature type="transmembrane region" description="Helical" evidence="8">
    <location>
        <begin position="476"/>
        <end position="499"/>
    </location>
</feature>
<keyword evidence="2 8" id="KW-0813">Transport</keyword>
<dbReference type="Pfam" id="PF00528">
    <property type="entry name" value="BPD_transp_1"/>
    <property type="match status" value="2"/>
</dbReference>
<comment type="caution">
    <text evidence="11">The sequence shown here is derived from an EMBL/GenBank/DDBJ whole genome shotgun (WGS) entry which is preliminary data.</text>
</comment>
<evidence type="ECO:0000256" key="2">
    <source>
        <dbReference type="ARBA" id="ARBA00022448"/>
    </source>
</evidence>
<dbReference type="EMBL" id="NCXO01000006">
    <property type="protein sequence ID" value="OSC35070.1"/>
    <property type="molecule type" value="Genomic_DNA"/>
</dbReference>
<evidence type="ECO:0000256" key="9">
    <source>
        <dbReference type="SAM" id="MobiDB-lite"/>
    </source>
</evidence>
<feature type="transmembrane region" description="Helical" evidence="8">
    <location>
        <begin position="209"/>
        <end position="231"/>
    </location>
</feature>
<evidence type="ECO:0000256" key="4">
    <source>
        <dbReference type="ARBA" id="ARBA00022519"/>
    </source>
</evidence>
<keyword evidence="4" id="KW-0997">Cell inner membrane</keyword>
<dbReference type="AlphaFoldDB" id="A0AA91PGY0"/>
<feature type="transmembrane region" description="Helical" evidence="8">
    <location>
        <begin position="511"/>
        <end position="534"/>
    </location>
</feature>
<feature type="transmembrane region" description="Helical" evidence="8">
    <location>
        <begin position="644"/>
        <end position="663"/>
    </location>
</feature>
<feature type="transmembrane region" description="Helical" evidence="8">
    <location>
        <begin position="162"/>
        <end position="183"/>
    </location>
</feature>
<feature type="transmembrane region" description="Helical" evidence="8">
    <location>
        <begin position="379"/>
        <end position="398"/>
    </location>
</feature>
<evidence type="ECO:0000256" key="5">
    <source>
        <dbReference type="ARBA" id="ARBA00022692"/>
    </source>
</evidence>
<evidence type="ECO:0000256" key="7">
    <source>
        <dbReference type="ARBA" id="ARBA00023136"/>
    </source>
</evidence>
<feature type="transmembrane region" description="Helical" evidence="8">
    <location>
        <begin position="540"/>
        <end position="564"/>
    </location>
</feature>
<dbReference type="PANTHER" id="PTHR43357:SF3">
    <property type="entry name" value="FE(3+)-TRANSPORT SYSTEM PERMEASE PROTEIN FBPB 2"/>
    <property type="match status" value="1"/>
</dbReference>
<organism evidence="11 12">
    <name type="scientific">Mycolicibacillus koreensis</name>
    <dbReference type="NCBI Taxonomy" id="1069220"/>
    <lineage>
        <taxon>Bacteria</taxon>
        <taxon>Bacillati</taxon>
        <taxon>Actinomycetota</taxon>
        <taxon>Actinomycetes</taxon>
        <taxon>Mycobacteriales</taxon>
        <taxon>Mycobacteriaceae</taxon>
        <taxon>Mycolicibacillus</taxon>
    </lineage>
</organism>
<sequence length="671" mass="70665">MAGGDQGQRGQRTEERQGPRQRRSGSARLRAEQPLLLVHPGARQGRAAEPDLPGGLPQQRRRRGVDARLGCRGVGVESTPEAGTAVSVLAGRPRRRPAGRRRGQPAVPAHPGGRQRLPAAQPRGPDVPRLRPVVAAERRRRERAADAERDHLSVSTRRAPRALVVPGLLIAAAALAPAAYLLLRAGFSVALLRSQLAAPTTVPLLWNTVWLLGAVCAGTATLGIGLAVLIARTTLPLPRLWTVLFTLPLGVPTFVGSYAWLAFFYEYLPASPLIFGLRGAAAVLTLTLFPYVFLPVLTALRRLDPAQEEAARALGHGPVAVFVRITLPQLRPAIGTGVLIIGLHVLAEFGAVEMLNYSTLTTAIVQRATVLGMPESARALAVVLAGGAILLLLFDRLLRGRPTPVRSGRGAARPPLRWTLGRATPLFVALSAAVTLAALAIPLWVTATGLLRRLGGAGGRMDWTALAAATTHTAQWAGAAALVATGCALPVTVLVVRYPGRLTLLIERATWIAHSLPGVIMALALVYLAVRFAYPLYQTSALLVAGYVILFLPLAIGAQQVGIAQAAPQFEELSRSLGKGPVRTFTRITVPLALPAIGVGALLVALDAGKELTTTLLLRPTGAHSLATALWATTEGEVLDFTAAAPYGAVLLGIGAVPAALLARSTLRADR</sequence>
<protein>
    <recommendedName>
        <fullName evidence="10">ABC transmembrane type-1 domain-containing protein</fullName>
    </recommendedName>
</protein>
<evidence type="ECO:0000256" key="3">
    <source>
        <dbReference type="ARBA" id="ARBA00022475"/>
    </source>
</evidence>
<evidence type="ECO:0000313" key="11">
    <source>
        <dbReference type="EMBL" id="OSC35070.1"/>
    </source>
</evidence>
<feature type="region of interest" description="Disordered" evidence="9">
    <location>
        <begin position="1"/>
        <end position="152"/>
    </location>
</feature>
<keyword evidence="6 8" id="KW-1133">Transmembrane helix</keyword>
<feature type="compositionally biased region" description="Basic and acidic residues" evidence="9">
    <location>
        <begin position="136"/>
        <end position="152"/>
    </location>
</feature>
<proteinExistence type="inferred from homology"/>